<keyword evidence="1" id="KW-0067">ATP-binding</keyword>
<gene>
    <name evidence="1" type="ORF">ENV88_04195</name>
</gene>
<comment type="caution">
    <text evidence="1">The sequence shown here is derived from an EMBL/GenBank/DDBJ whole genome shotgun (WGS) entry which is preliminary data.</text>
</comment>
<proteinExistence type="predicted"/>
<dbReference type="PANTHER" id="PTHR34704">
    <property type="entry name" value="ATPASE"/>
    <property type="match status" value="1"/>
</dbReference>
<dbReference type="AlphaFoldDB" id="A0A7C3SLC2"/>
<dbReference type="InterPro" id="IPR027417">
    <property type="entry name" value="P-loop_NTPase"/>
</dbReference>
<sequence>MVVIDRWECWSLREGPASGAWLLVYGRRKTGKTFLLRRCVDSAVYVTIGRSGLCLVEEGDEGPRIASLEEGLKAALRAVESGYAAVIDEFQRLPEEYWDLLAVSRARGKGRLILCGSSLGVASKVFDRRSPLLGFFAPLKVDLASPSDTLVSLSTALSPSEAAKWAIVARDPWLLGLLEPRGDVVEAIAESAHLLVASASGLVGEVFREEERKLTQLYDAILRLLALGYWSSAALAQKLHEARLLPRPEASLVTGMLAQLAAMGLVERVRMWKTPGARIYYRHRSSLLSLLMALEERGFEAGLRPSCEVVSSTLGVEAQFFVGELLAEATGLKRAYAITGTWDVDVVLLKGERAVAGYEVKLGPFSGSEASKAVERIRSLGIPRAGLVSLTEEPPPVADEGYGPSDLVELARKTSERLRRASRSYSRVPP</sequence>
<dbReference type="PANTHER" id="PTHR34704:SF1">
    <property type="entry name" value="ATPASE"/>
    <property type="match status" value="1"/>
</dbReference>
<reference evidence="1" key="1">
    <citation type="journal article" date="2020" name="mSystems">
        <title>Genome- and Community-Level Interaction Insights into Carbon Utilization and Element Cycling Functions of Hydrothermarchaeota in Hydrothermal Sediment.</title>
        <authorList>
            <person name="Zhou Z."/>
            <person name="Liu Y."/>
            <person name="Xu W."/>
            <person name="Pan J."/>
            <person name="Luo Z.H."/>
            <person name="Li M."/>
        </authorList>
    </citation>
    <scope>NUCLEOTIDE SEQUENCE [LARGE SCALE GENOMIC DNA]</scope>
    <source>
        <strain evidence="1">SpSt-8</strain>
    </source>
</reference>
<dbReference type="GO" id="GO:0005524">
    <property type="term" value="F:ATP binding"/>
    <property type="evidence" value="ECO:0007669"/>
    <property type="project" value="UniProtKB-KW"/>
</dbReference>
<dbReference type="EMBL" id="DTIB01000091">
    <property type="protein sequence ID" value="HGB25230.1"/>
    <property type="molecule type" value="Genomic_DNA"/>
</dbReference>
<organism evidence="1">
    <name type="scientific">Thermofilum pendens</name>
    <dbReference type="NCBI Taxonomy" id="2269"/>
    <lineage>
        <taxon>Archaea</taxon>
        <taxon>Thermoproteota</taxon>
        <taxon>Thermoprotei</taxon>
        <taxon>Thermofilales</taxon>
        <taxon>Thermofilaceae</taxon>
        <taxon>Thermofilum</taxon>
    </lineage>
</organism>
<dbReference type="SUPFAM" id="SSF52540">
    <property type="entry name" value="P-loop containing nucleoside triphosphate hydrolases"/>
    <property type="match status" value="1"/>
</dbReference>
<accession>A0A7C3SLC2</accession>
<name>A0A7C3SLC2_THEPE</name>
<evidence type="ECO:0000313" key="1">
    <source>
        <dbReference type="EMBL" id="HGB25230.1"/>
    </source>
</evidence>
<keyword evidence="1" id="KW-0547">Nucleotide-binding</keyword>
<protein>
    <submittedName>
        <fullName evidence="1">ATP-binding protein</fullName>
    </submittedName>
</protein>